<reference evidence="1" key="1">
    <citation type="submission" date="2022-01" db="EMBL/GenBank/DDBJ databases">
        <authorList>
            <person name="King R."/>
        </authorList>
    </citation>
    <scope>NUCLEOTIDE SEQUENCE</scope>
</reference>
<accession>A0A9P0CHG0</accession>
<name>A0A9P0CHG0_9CUCU</name>
<evidence type="ECO:0000313" key="2">
    <source>
        <dbReference type="Proteomes" id="UP001153636"/>
    </source>
</evidence>
<keyword evidence="2" id="KW-1185">Reference proteome</keyword>
<sequence length="211" mass="24346">MQLLNKIKENRDILFGAFSNKLRKQDKIEKWKEMAIMAQSICLLLADKDWTYLKIDNAKKTGTGGMGMLTEVDNMVLEIIGKEYPVICGLEVAESFEKHQEQSCETIPEDDSESIVNKSRPFSEHVTPSTSKETYGKRKRVTANNACTDNTSALKQEKLTLQVEYLKLKNYRTKLEIRKLEQELQLLISEFTSTLPQHNYEIENGRCYQNL</sequence>
<dbReference type="AlphaFoldDB" id="A0A9P0CHG0"/>
<dbReference type="Proteomes" id="UP001153636">
    <property type="component" value="Chromosome 1"/>
</dbReference>
<dbReference type="OrthoDB" id="6766923at2759"/>
<dbReference type="EMBL" id="OV651813">
    <property type="protein sequence ID" value="CAH1099405.1"/>
    <property type="molecule type" value="Genomic_DNA"/>
</dbReference>
<gene>
    <name evidence="1" type="ORF">PSYICH_LOCUS159</name>
</gene>
<organism evidence="1 2">
    <name type="scientific">Psylliodes chrysocephalus</name>
    <dbReference type="NCBI Taxonomy" id="3402493"/>
    <lineage>
        <taxon>Eukaryota</taxon>
        <taxon>Metazoa</taxon>
        <taxon>Ecdysozoa</taxon>
        <taxon>Arthropoda</taxon>
        <taxon>Hexapoda</taxon>
        <taxon>Insecta</taxon>
        <taxon>Pterygota</taxon>
        <taxon>Neoptera</taxon>
        <taxon>Endopterygota</taxon>
        <taxon>Coleoptera</taxon>
        <taxon>Polyphaga</taxon>
        <taxon>Cucujiformia</taxon>
        <taxon>Chrysomeloidea</taxon>
        <taxon>Chrysomelidae</taxon>
        <taxon>Galerucinae</taxon>
        <taxon>Alticini</taxon>
        <taxon>Psylliodes</taxon>
    </lineage>
</organism>
<protein>
    <recommendedName>
        <fullName evidence="3">Regulatory protein zeste</fullName>
    </recommendedName>
</protein>
<evidence type="ECO:0008006" key="3">
    <source>
        <dbReference type="Google" id="ProtNLM"/>
    </source>
</evidence>
<proteinExistence type="predicted"/>
<evidence type="ECO:0000313" key="1">
    <source>
        <dbReference type="EMBL" id="CAH1099405.1"/>
    </source>
</evidence>